<keyword evidence="1" id="KW-0812">Transmembrane</keyword>
<dbReference type="STRING" id="1798539.A2994_01735"/>
<dbReference type="EMBL" id="METE01000004">
    <property type="protein sequence ID" value="OGB85334.1"/>
    <property type="molecule type" value="Genomic_DNA"/>
</dbReference>
<keyword evidence="1" id="KW-1133">Transmembrane helix</keyword>
<proteinExistence type="predicted"/>
<feature type="transmembrane region" description="Helical" evidence="1">
    <location>
        <begin position="128"/>
        <end position="146"/>
    </location>
</feature>
<accession>A0A1F4PNV1</accession>
<dbReference type="AlphaFoldDB" id="A0A1F4PNV1"/>
<name>A0A1F4PNV1_UNCK3</name>
<evidence type="ECO:0000256" key="1">
    <source>
        <dbReference type="SAM" id="Phobius"/>
    </source>
</evidence>
<feature type="transmembrane region" description="Helical" evidence="1">
    <location>
        <begin position="53"/>
        <end position="73"/>
    </location>
</feature>
<reference evidence="2 3" key="1">
    <citation type="journal article" date="2016" name="Nat. Commun.">
        <title>Thousands of microbial genomes shed light on interconnected biogeochemical processes in an aquifer system.</title>
        <authorList>
            <person name="Anantharaman K."/>
            <person name="Brown C.T."/>
            <person name="Hug L.A."/>
            <person name="Sharon I."/>
            <person name="Castelle C.J."/>
            <person name="Probst A.J."/>
            <person name="Thomas B.C."/>
            <person name="Singh A."/>
            <person name="Wilkins M.J."/>
            <person name="Karaoz U."/>
            <person name="Brodie E.L."/>
            <person name="Williams K.H."/>
            <person name="Hubbard S.S."/>
            <person name="Banfield J.F."/>
        </authorList>
    </citation>
    <scope>NUCLEOTIDE SEQUENCE [LARGE SCALE GENOMIC DNA]</scope>
</reference>
<feature type="transmembrane region" description="Helical" evidence="1">
    <location>
        <begin position="85"/>
        <end position="108"/>
    </location>
</feature>
<protein>
    <submittedName>
        <fullName evidence="2">Uncharacterized protein</fullName>
    </submittedName>
</protein>
<gene>
    <name evidence="2" type="ORF">A2994_01735</name>
</gene>
<evidence type="ECO:0000313" key="3">
    <source>
        <dbReference type="Proteomes" id="UP000179010"/>
    </source>
</evidence>
<sequence length="148" mass="17172">MGLLLAYLVVVATCFALLEIQIEGGAGWAKNLPTWRISNTIWNKLLGRAEITGYHLCLNLFLLALFHLPFIMLSQWSWQLETRALGSLLCLFVIEDFLWFVFNPHFLLARFFKKDVPWHKVWIGPFPAFYYSGLVVGGLLIHWSYYGF</sequence>
<evidence type="ECO:0000313" key="2">
    <source>
        <dbReference type="EMBL" id="OGB85334.1"/>
    </source>
</evidence>
<organism evidence="2 3">
    <name type="scientific">candidate division Kazan bacterium RIFCSPLOWO2_01_FULL_48_13</name>
    <dbReference type="NCBI Taxonomy" id="1798539"/>
    <lineage>
        <taxon>Bacteria</taxon>
        <taxon>Bacteria division Kazan-3B-28</taxon>
    </lineage>
</organism>
<keyword evidence="1" id="KW-0472">Membrane</keyword>
<comment type="caution">
    <text evidence="2">The sequence shown here is derived from an EMBL/GenBank/DDBJ whole genome shotgun (WGS) entry which is preliminary data.</text>
</comment>
<dbReference type="Proteomes" id="UP000179010">
    <property type="component" value="Unassembled WGS sequence"/>
</dbReference>